<evidence type="ECO:0000259" key="9">
    <source>
        <dbReference type="PROSITE" id="PS51446"/>
    </source>
</evidence>
<keyword evidence="3 7" id="KW-0646">Protease inhibitor</keyword>
<keyword evidence="2" id="KW-0964">Secreted</keyword>
<feature type="disulfide bond" evidence="7">
    <location>
        <begin position="46"/>
        <end position="56"/>
    </location>
</feature>
<comment type="caution">
    <text evidence="10">The sequence shown here is derived from an EMBL/GenBank/DDBJ whole genome shotgun (WGS) entry which is preliminary data.</text>
</comment>
<evidence type="ECO:0000256" key="1">
    <source>
        <dbReference type="ARBA" id="ARBA00004613"/>
    </source>
</evidence>
<dbReference type="SUPFAM" id="SSF57283">
    <property type="entry name" value="PMP inhibitors"/>
    <property type="match status" value="1"/>
</dbReference>
<dbReference type="InterPro" id="IPR008037">
    <property type="entry name" value="Pacifastin_dom"/>
</dbReference>
<comment type="caution">
    <text evidence="7">Lacks conserved residue(s) required for the propagation of feature annotation.</text>
</comment>
<feature type="domain" description="Pacifastin" evidence="9">
    <location>
        <begin position="30"/>
        <end position="64"/>
    </location>
</feature>
<comment type="similarity">
    <text evidence="6 7">Belongs to the protease inhibitor I19 family.</text>
</comment>
<comment type="subcellular location">
    <subcellularLocation>
        <location evidence="1">Secreted</location>
    </subcellularLocation>
</comment>
<keyword evidence="5 7" id="KW-1015">Disulfide bond</keyword>
<evidence type="ECO:0000256" key="4">
    <source>
        <dbReference type="ARBA" id="ARBA00022900"/>
    </source>
</evidence>
<protein>
    <recommendedName>
        <fullName evidence="9">Pacifastin domain-containing protein</fullName>
    </recommendedName>
</protein>
<keyword evidence="4 7" id="KW-0722">Serine protease inhibitor</keyword>
<evidence type="ECO:0000256" key="8">
    <source>
        <dbReference type="SAM" id="SignalP"/>
    </source>
</evidence>
<feature type="disulfide bond" evidence="7">
    <location>
        <begin position="33"/>
        <end position="48"/>
    </location>
</feature>
<sequence>MDAMKTAFVIFAALLLVQASFCSEEDSSSEESCVPGTTIKRDCNTCTCSTNGKYMCTLMGCLDANMLQPSET</sequence>
<reference evidence="10" key="2">
    <citation type="submission" date="2017-10" db="EMBL/GenBank/DDBJ databases">
        <title>Ladona fulva Genome sequencing and assembly.</title>
        <authorList>
            <person name="Murali S."/>
            <person name="Richards S."/>
            <person name="Bandaranaike D."/>
            <person name="Bellair M."/>
            <person name="Blankenburg K."/>
            <person name="Chao H."/>
            <person name="Dinh H."/>
            <person name="Doddapaneni H."/>
            <person name="Dugan-Rocha S."/>
            <person name="Elkadiri S."/>
            <person name="Gnanaolivu R."/>
            <person name="Hernandez B."/>
            <person name="Skinner E."/>
            <person name="Javaid M."/>
            <person name="Lee S."/>
            <person name="Li M."/>
            <person name="Ming W."/>
            <person name="Munidasa M."/>
            <person name="Muniz J."/>
            <person name="Nguyen L."/>
            <person name="Hughes D."/>
            <person name="Osuji N."/>
            <person name="Pu L.-L."/>
            <person name="Puazo M."/>
            <person name="Qu C."/>
            <person name="Quiroz J."/>
            <person name="Raj R."/>
            <person name="Weissenberger G."/>
            <person name="Xin Y."/>
            <person name="Zou X."/>
            <person name="Han Y."/>
            <person name="Worley K."/>
            <person name="Muzny D."/>
            <person name="Gibbs R."/>
        </authorList>
    </citation>
    <scope>NUCLEOTIDE SEQUENCE</scope>
    <source>
        <strain evidence="10">Sampled in the wild</strain>
    </source>
</reference>
<dbReference type="Proteomes" id="UP000792457">
    <property type="component" value="Unassembled WGS sequence"/>
</dbReference>
<dbReference type="InterPro" id="IPR016307">
    <property type="entry name" value="Prtase-inh_pacifastin"/>
</dbReference>
<dbReference type="Pfam" id="PF05375">
    <property type="entry name" value="Pacifastin_I"/>
    <property type="match status" value="1"/>
</dbReference>
<evidence type="ECO:0000313" key="10">
    <source>
        <dbReference type="EMBL" id="KAG8230632.1"/>
    </source>
</evidence>
<dbReference type="EMBL" id="KZ308499">
    <property type="protein sequence ID" value="KAG8230632.1"/>
    <property type="molecule type" value="Genomic_DNA"/>
</dbReference>
<dbReference type="PROSITE" id="PS51446">
    <property type="entry name" value="PACIFASTIN"/>
    <property type="match status" value="1"/>
</dbReference>
<feature type="disulfide bond" evidence="7">
    <location>
        <begin position="43"/>
        <end position="61"/>
    </location>
</feature>
<dbReference type="AlphaFoldDB" id="A0A8K0P2H7"/>
<feature type="chain" id="PRO_5035435386" description="Pacifastin domain-containing protein" evidence="8">
    <location>
        <begin position="23"/>
        <end position="72"/>
    </location>
</feature>
<accession>A0A8K0P2H7</accession>
<evidence type="ECO:0000256" key="5">
    <source>
        <dbReference type="ARBA" id="ARBA00023157"/>
    </source>
</evidence>
<organism evidence="10 11">
    <name type="scientific">Ladona fulva</name>
    <name type="common">Scarce chaser dragonfly</name>
    <name type="synonym">Libellula fulva</name>
    <dbReference type="NCBI Taxonomy" id="123851"/>
    <lineage>
        <taxon>Eukaryota</taxon>
        <taxon>Metazoa</taxon>
        <taxon>Ecdysozoa</taxon>
        <taxon>Arthropoda</taxon>
        <taxon>Hexapoda</taxon>
        <taxon>Insecta</taxon>
        <taxon>Pterygota</taxon>
        <taxon>Palaeoptera</taxon>
        <taxon>Odonata</taxon>
        <taxon>Epiprocta</taxon>
        <taxon>Anisoptera</taxon>
        <taxon>Libelluloidea</taxon>
        <taxon>Libellulidae</taxon>
        <taxon>Ladona</taxon>
    </lineage>
</organism>
<evidence type="ECO:0000256" key="3">
    <source>
        <dbReference type="ARBA" id="ARBA00022690"/>
    </source>
</evidence>
<proteinExistence type="inferred from homology"/>
<dbReference type="PIRSF" id="PIRSF001625">
    <property type="entry name" value="Prot_inhib_pacifastin"/>
    <property type="match status" value="1"/>
</dbReference>
<dbReference type="InterPro" id="IPR036201">
    <property type="entry name" value="Pacifastin_dom_sf"/>
</dbReference>
<feature type="signal peptide" evidence="8">
    <location>
        <begin position="1"/>
        <end position="22"/>
    </location>
</feature>
<dbReference type="OrthoDB" id="10026631at2759"/>
<evidence type="ECO:0000256" key="7">
    <source>
        <dbReference type="PROSITE-ProRule" id="PRU00776"/>
    </source>
</evidence>
<evidence type="ECO:0000313" key="11">
    <source>
        <dbReference type="Proteomes" id="UP000792457"/>
    </source>
</evidence>
<dbReference type="GO" id="GO:0005576">
    <property type="term" value="C:extracellular region"/>
    <property type="evidence" value="ECO:0007669"/>
    <property type="project" value="UniProtKB-SubCell"/>
</dbReference>
<keyword evidence="8" id="KW-0732">Signal</keyword>
<evidence type="ECO:0000256" key="2">
    <source>
        <dbReference type="ARBA" id="ARBA00022525"/>
    </source>
</evidence>
<name>A0A8K0P2H7_LADFU</name>
<dbReference type="GO" id="GO:0004867">
    <property type="term" value="F:serine-type endopeptidase inhibitor activity"/>
    <property type="evidence" value="ECO:0007669"/>
    <property type="project" value="UniProtKB-UniRule"/>
</dbReference>
<reference evidence="10" key="1">
    <citation type="submission" date="2013-04" db="EMBL/GenBank/DDBJ databases">
        <authorList>
            <person name="Qu J."/>
            <person name="Murali S.C."/>
            <person name="Bandaranaike D."/>
            <person name="Bellair M."/>
            <person name="Blankenburg K."/>
            <person name="Chao H."/>
            <person name="Dinh H."/>
            <person name="Doddapaneni H."/>
            <person name="Downs B."/>
            <person name="Dugan-Rocha S."/>
            <person name="Elkadiri S."/>
            <person name="Gnanaolivu R.D."/>
            <person name="Hernandez B."/>
            <person name="Javaid M."/>
            <person name="Jayaseelan J.C."/>
            <person name="Lee S."/>
            <person name="Li M."/>
            <person name="Ming W."/>
            <person name="Munidasa M."/>
            <person name="Muniz J."/>
            <person name="Nguyen L."/>
            <person name="Ongeri F."/>
            <person name="Osuji N."/>
            <person name="Pu L.-L."/>
            <person name="Puazo M."/>
            <person name="Qu C."/>
            <person name="Quiroz J."/>
            <person name="Raj R."/>
            <person name="Weissenberger G."/>
            <person name="Xin Y."/>
            <person name="Zou X."/>
            <person name="Han Y."/>
            <person name="Richards S."/>
            <person name="Worley K."/>
            <person name="Muzny D."/>
            <person name="Gibbs R."/>
        </authorList>
    </citation>
    <scope>NUCLEOTIDE SEQUENCE</scope>
    <source>
        <strain evidence="10">Sampled in the wild</strain>
    </source>
</reference>
<gene>
    <name evidence="10" type="ORF">J437_LFUL006829</name>
</gene>
<evidence type="ECO:0000256" key="6">
    <source>
        <dbReference type="ARBA" id="ARBA00029459"/>
    </source>
</evidence>
<keyword evidence="11" id="KW-1185">Reference proteome</keyword>